<dbReference type="InterPro" id="IPR058941">
    <property type="entry name" value="HTH_AT3G52170-like"/>
</dbReference>
<evidence type="ECO:0000313" key="4">
    <source>
        <dbReference type="Proteomes" id="UP001189122"/>
    </source>
</evidence>
<feature type="compositionally biased region" description="Polar residues" evidence="1">
    <location>
        <begin position="35"/>
        <end position="44"/>
    </location>
</feature>
<keyword evidence="4" id="KW-1185">Reference proteome</keyword>
<dbReference type="PANTHER" id="PTHR34568:SF4">
    <property type="entry name" value="OS02G0638000 PROTEIN"/>
    <property type="match status" value="1"/>
</dbReference>
<gene>
    <name evidence="3" type="ORF">SI7747_UN021835</name>
</gene>
<reference evidence="4" key="1">
    <citation type="journal article" date="2020" name="Sci. Rep.">
        <title>Chromosome-scale genome assembly for the duckweed Spirodela intermedia, integrating cytogenetic maps, PacBio and Oxford Nanopore libraries.</title>
        <authorList>
            <person name="Hoang P.T.N."/>
            <person name="Fiebig A."/>
            <person name="Novak P."/>
            <person name="Macas J."/>
            <person name="Cao H.X."/>
            <person name="Stepanenko A."/>
            <person name="Chen G."/>
            <person name="Borisjuk N."/>
            <person name="Scholz U."/>
            <person name="Schubert I."/>
        </authorList>
    </citation>
    <scope>NUCLEOTIDE SEQUENCE [LARGE SCALE GENOMIC DNA]</scope>
</reference>
<organism evidence="3 4">
    <name type="scientific">Spirodela intermedia</name>
    <name type="common">Intermediate duckweed</name>
    <dbReference type="NCBI Taxonomy" id="51605"/>
    <lineage>
        <taxon>Eukaryota</taxon>
        <taxon>Viridiplantae</taxon>
        <taxon>Streptophyta</taxon>
        <taxon>Embryophyta</taxon>
        <taxon>Tracheophyta</taxon>
        <taxon>Spermatophyta</taxon>
        <taxon>Magnoliopsida</taxon>
        <taxon>Liliopsida</taxon>
        <taxon>Araceae</taxon>
        <taxon>Lemnoideae</taxon>
        <taxon>Spirodela</taxon>
    </lineage>
</organism>
<dbReference type="Proteomes" id="UP001189122">
    <property type="component" value="Unassembled WGS sequence"/>
</dbReference>
<feature type="region of interest" description="Disordered" evidence="1">
    <location>
        <begin position="35"/>
        <end position="54"/>
    </location>
</feature>
<dbReference type="EMBL" id="CACRZD030000333">
    <property type="protein sequence ID" value="CAA6675493.1"/>
    <property type="molecule type" value="Genomic_DNA"/>
</dbReference>
<accession>A0ABN7EDI5</accession>
<name>A0ABN7EDI5_SPIIN</name>
<dbReference type="PANTHER" id="PTHR34568">
    <property type="entry name" value="RRM DOMAIN-CONTAINING PROTEIN"/>
    <property type="match status" value="1"/>
</dbReference>
<feature type="domain" description="AT3G52170-like helix-turn-helix" evidence="2">
    <location>
        <begin position="55"/>
        <end position="103"/>
    </location>
</feature>
<comment type="caution">
    <text evidence="3">The sequence shown here is derived from an EMBL/GenBank/DDBJ whole genome shotgun (WGS) entry which is preliminary data.</text>
</comment>
<dbReference type="InterPro" id="IPR058942">
    <property type="entry name" value="AT3G52170-like"/>
</dbReference>
<proteinExistence type="predicted"/>
<protein>
    <recommendedName>
        <fullName evidence="2">AT3G52170-like helix-turn-helix domain-containing protein</fullName>
    </recommendedName>
</protein>
<evidence type="ECO:0000259" key="2">
    <source>
        <dbReference type="Pfam" id="PF25896"/>
    </source>
</evidence>
<evidence type="ECO:0000313" key="3">
    <source>
        <dbReference type="EMBL" id="CAA6675493.1"/>
    </source>
</evidence>
<dbReference type="Pfam" id="PF25896">
    <property type="entry name" value="HTH_AT3G52170"/>
    <property type="match status" value="1"/>
</dbReference>
<evidence type="ECO:0000256" key="1">
    <source>
        <dbReference type="SAM" id="MobiDB-lite"/>
    </source>
</evidence>
<sequence>MSLTMYGLQQLTFICCRGHFLPAYRSNIQWRGKSFSASVPSDSPQHSKRPKRIPKLERRAMVESLVDKYRASNGGKFPTASSIRQQTGGSYYVVKAIIQELEYKAKHRPMKGMETFPFKKTQENICTSSDARKEAPLVEKSEGSVPVSLESCTHQGQSLFHFSEDQMLKTLIHSDEAHDSPVMSAQMEESRDESLSVDVSKRNEFHIELTYDVNHLNTETIKSVHPMTDSVEKDIPKVVENNHGFCWRWGSVGSHSSWAKPGITEDVLKTFPESPMSREEITLPENPSLWGNLRSMARGIISFFRKM</sequence>